<evidence type="ECO:0000256" key="15">
    <source>
        <dbReference type="PIRSR" id="PIRSR605478-3"/>
    </source>
</evidence>
<dbReference type="GO" id="GO:0009052">
    <property type="term" value="P:pentose-phosphate shunt, non-oxidative branch"/>
    <property type="evidence" value="ECO:0007669"/>
    <property type="project" value="UniProtKB-ARBA"/>
</dbReference>
<evidence type="ECO:0000256" key="1">
    <source>
        <dbReference type="ARBA" id="ARBA00001913"/>
    </source>
</evidence>
<dbReference type="Pfam" id="PF00456">
    <property type="entry name" value="Transketolase_N"/>
    <property type="match status" value="1"/>
</dbReference>
<dbReference type="InterPro" id="IPR055152">
    <property type="entry name" value="Transketolase-like_C_2"/>
</dbReference>
<evidence type="ECO:0000256" key="7">
    <source>
        <dbReference type="ARBA" id="ARBA00022723"/>
    </source>
</evidence>
<comment type="cofactor">
    <cofactor evidence="18">
        <name>Mg(2+)</name>
        <dbReference type="ChEBI" id="CHEBI:18420"/>
    </cofactor>
    <cofactor evidence="18">
        <name>Ca(2+)</name>
        <dbReference type="ChEBI" id="CHEBI:29108"/>
    </cofactor>
    <cofactor evidence="18">
        <name>Mn(2+)</name>
        <dbReference type="ChEBI" id="CHEBI:29035"/>
    </cofactor>
    <cofactor evidence="18">
        <name>Co(2+)</name>
        <dbReference type="ChEBI" id="CHEBI:48828"/>
    </cofactor>
    <text evidence="18">Binds 1 Mg(2+) ion per subunit. Can also utilize other divalent metal cations, such as Ca(2+), Mn(2+) and Co(2+).</text>
</comment>
<dbReference type="PROSITE" id="PS00801">
    <property type="entry name" value="TRANSKETOLASE_1"/>
    <property type="match status" value="1"/>
</dbReference>
<dbReference type="AlphaFoldDB" id="A0AAC9AEB5"/>
<feature type="binding site" evidence="15">
    <location>
        <position position="156"/>
    </location>
    <ligand>
        <name>thiamine diphosphate</name>
        <dbReference type="ChEBI" id="CHEBI:58937"/>
    </ligand>
</feature>
<dbReference type="CDD" id="cd02012">
    <property type="entry name" value="TPP_TK"/>
    <property type="match status" value="1"/>
</dbReference>
<evidence type="ECO:0000256" key="12">
    <source>
        <dbReference type="NCBIfam" id="TIGR00232"/>
    </source>
</evidence>
<feature type="domain" description="Transketolase-like pyrimidine-binding" evidence="19">
    <location>
        <begin position="355"/>
        <end position="527"/>
    </location>
</feature>
<dbReference type="EC" id="2.2.1.1" evidence="5 12"/>
<dbReference type="CDD" id="cd07033">
    <property type="entry name" value="TPP_PYR_DXS_TK_like"/>
    <property type="match status" value="1"/>
</dbReference>
<dbReference type="InterPro" id="IPR005474">
    <property type="entry name" value="Transketolase_N"/>
</dbReference>
<dbReference type="InterPro" id="IPR029061">
    <property type="entry name" value="THDP-binding"/>
</dbReference>
<feature type="site" description="Important for catalytic activity" evidence="17">
    <location>
        <position position="261"/>
    </location>
</feature>
<evidence type="ECO:0000259" key="19">
    <source>
        <dbReference type="SMART" id="SM00861"/>
    </source>
</evidence>
<evidence type="ECO:0000313" key="20">
    <source>
        <dbReference type="EMBL" id="AMJ80304.1"/>
    </source>
</evidence>
<comment type="cofactor">
    <cofactor evidence="2">
        <name>Co(2+)</name>
        <dbReference type="ChEBI" id="CHEBI:48828"/>
    </cofactor>
</comment>
<dbReference type="SUPFAM" id="SSF52922">
    <property type="entry name" value="TK C-terminal domain-like"/>
    <property type="match status" value="1"/>
</dbReference>
<dbReference type="InterPro" id="IPR020826">
    <property type="entry name" value="Transketolase_BS"/>
</dbReference>
<comment type="catalytic activity">
    <reaction evidence="11 18">
        <text>D-sedoheptulose 7-phosphate + D-glyceraldehyde 3-phosphate = aldehydo-D-ribose 5-phosphate + D-xylulose 5-phosphate</text>
        <dbReference type="Rhea" id="RHEA:10508"/>
        <dbReference type="ChEBI" id="CHEBI:57483"/>
        <dbReference type="ChEBI" id="CHEBI:57737"/>
        <dbReference type="ChEBI" id="CHEBI:58273"/>
        <dbReference type="ChEBI" id="CHEBI:59776"/>
        <dbReference type="EC" id="2.2.1.1"/>
    </reaction>
</comment>
<evidence type="ECO:0000256" key="8">
    <source>
        <dbReference type="ARBA" id="ARBA00022837"/>
    </source>
</evidence>
<feature type="binding site" evidence="16">
    <location>
        <position position="185"/>
    </location>
    <ligand>
        <name>Mg(2+)</name>
        <dbReference type="ChEBI" id="CHEBI:18420"/>
    </ligand>
</feature>
<dbReference type="Gene3D" id="3.40.50.920">
    <property type="match status" value="1"/>
</dbReference>
<dbReference type="SMART" id="SM00861">
    <property type="entry name" value="Transket_pyr"/>
    <property type="match status" value="1"/>
</dbReference>
<sequence length="671" mass="73031">MKLSNPMANAVRALCMDAIEKAQSGHPGAPLGMADIAYTLWTKHLKHNPSNPGWFNRDRFVLSNGHGSMLLYALLHLTGYDLPIDELKRFRQLHSKTPGHPEYSYTPGVETTTGPLGQGLANAVGMAIAEKVLAAQFNKPEFSVVDHYTYCFAGDGCLMEGISHEACSLAGTLGLEKLIVFWDDNGISIDGEVRGWFTDDTQARFQAYGWQVIANVDGHDNDAIDNAILEAKKSTGKPTLICCKTVIGAGSPNKAGKNSSHGSPLGESEIQATRKALNWHHEPFNIPSDIRQQWDARETGEALESEWNTLFKKFNDAHPELASEFSRRIEGQLPEDFSQKADSFIHSAQAAMQPIATRKASQNAIEFYAGLLPEIIGGSADLSGSNLTMWNSSQPITAENASGNYLFYGVREFGMTAIANGISIHSGFKPFSATFLIFMEYARNAVRMSALMGIPNIFVYTHDSIGQGEDGPTHQPIEQLATLRMTPNLDTWRPCDAAETAVAWKMALMRSSGPSALVFSRQSVKPHIRNEEQLSTISKGGYTLKAANGEPDIILIATGSEVSLAIEAAEQLSNKHGVKASVVSLPSPDVFLRQESTYQEQVLPSHVTCRLAIEAAHVDYWHKFVGPAGEILGLDSFGESAPGDVLFSHFGFTVENVIARAQKALAKHAAQ</sequence>
<keyword evidence="7 16" id="KW-0479">Metal-binding</keyword>
<comment type="cofactor">
    <cofactor evidence="16">
        <name>Mg(2+)</name>
        <dbReference type="ChEBI" id="CHEBI:18420"/>
    </cofactor>
    <text evidence="16">Binds 1 Mg(2+) ion per subunit. Can also utilize other divalent metal cations, such as Ca(2+), Mn(2+) and Co(2+).</text>
</comment>
<evidence type="ECO:0000256" key="2">
    <source>
        <dbReference type="ARBA" id="ARBA00001941"/>
    </source>
</evidence>
<comment type="similarity">
    <text evidence="3 18">Belongs to the transketolase family.</text>
</comment>
<comment type="function">
    <text evidence="18">Catalyzes the transfer of a two-carbon ketol group from a ketose donor to an aldose acceptor, via a covalent intermediate with the cofactor thiamine pyrophosphate.</text>
</comment>
<evidence type="ECO:0000256" key="18">
    <source>
        <dbReference type="RuleBase" id="RU004996"/>
    </source>
</evidence>
<feature type="binding site" evidence="15">
    <location>
        <position position="438"/>
    </location>
    <ligand>
        <name>thiamine diphosphate</name>
        <dbReference type="ChEBI" id="CHEBI:58937"/>
    </ligand>
</feature>
<dbReference type="FunFam" id="3.40.50.970:FF:000003">
    <property type="entry name" value="Transketolase"/>
    <property type="match status" value="1"/>
</dbReference>
<feature type="binding site" evidence="14">
    <location>
        <position position="474"/>
    </location>
    <ligand>
        <name>substrate</name>
    </ligand>
</feature>
<dbReference type="Gene3D" id="3.40.50.970">
    <property type="match status" value="2"/>
</dbReference>
<dbReference type="SUPFAM" id="SSF52518">
    <property type="entry name" value="Thiamin diphosphate-binding fold (THDP-binding)"/>
    <property type="match status" value="2"/>
</dbReference>
<dbReference type="InterPro" id="IPR009014">
    <property type="entry name" value="Transketo_C/PFOR_II"/>
</dbReference>
<dbReference type="PANTHER" id="PTHR43522">
    <property type="entry name" value="TRANSKETOLASE"/>
    <property type="match status" value="1"/>
</dbReference>
<proteinExistence type="inferred from homology"/>
<evidence type="ECO:0000256" key="16">
    <source>
        <dbReference type="PIRSR" id="PIRSR605478-4"/>
    </source>
</evidence>
<feature type="binding site" evidence="15">
    <location>
        <position position="185"/>
    </location>
    <ligand>
        <name>thiamine diphosphate</name>
        <dbReference type="ChEBI" id="CHEBI:58937"/>
    </ligand>
</feature>
<dbReference type="EMBL" id="CP013928">
    <property type="protein sequence ID" value="AMJ80304.1"/>
    <property type="molecule type" value="Genomic_DNA"/>
</dbReference>
<feature type="binding site" evidence="14">
    <location>
        <position position="470"/>
    </location>
    <ligand>
        <name>substrate</name>
    </ligand>
</feature>
<evidence type="ECO:0000256" key="9">
    <source>
        <dbReference type="ARBA" id="ARBA00022842"/>
    </source>
</evidence>
<evidence type="ECO:0000256" key="4">
    <source>
        <dbReference type="ARBA" id="ARBA00011738"/>
    </source>
</evidence>
<keyword evidence="6 18" id="KW-0808">Transferase</keyword>
<feature type="binding site" evidence="15">
    <location>
        <position position="261"/>
    </location>
    <ligand>
        <name>thiamine diphosphate</name>
        <dbReference type="ChEBI" id="CHEBI:58937"/>
    </ligand>
</feature>
<dbReference type="PROSITE" id="PS00802">
    <property type="entry name" value="TRANSKETOLASE_2"/>
    <property type="match status" value="1"/>
</dbReference>
<evidence type="ECO:0000256" key="11">
    <source>
        <dbReference type="ARBA" id="ARBA00049473"/>
    </source>
</evidence>
<evidence type="ECO:0000256" key="13">
    <source>
        <dbReference type="PIRSR" id="PIRSR605478-1"/>
    </source>
</evidence>
<dbReference type="RefSeq" id="WP_015068488.1">
    <property type="nucleotide sequence ID" value="NZ_CAXGIV010000001.1"/>
</dbReference>
<evidence type="ECO:0000256" key="6">
    <source>
        <dbReference type="ARBA" id="ARBA00022679"/>
    </source>
</evidence>
<keyword evidence="9 16" id="KW-0460">Magnesium</keyword>
<dbReference type="Pfam" id="PF22613">
    <property type="entry name" value="Transketolase_C_1"/>
    <property type="match status" value="1"/>
</dbReference>
<dbReference type="InterPro" id="IPR049557">
    <property type="entry name" value="Transketolase_CS"/>
</dbReference>
<feature type="binding site" evidence="14">
    <location>
        <position position="462"/>
    </location>
    <ligand>
        <name>substrate</name>
    </ligand>
</feature>
<evidence type="ECO:0000256" key="10">
    <source>
        <dbReference type="ARBA" id="ARBA00023052"/>
    </source>
</evidence>
<dbReference type="GO" id="GO:0004802">
    <property type="term" value="F:transketolase activity"/>
    <property type="evidence" value="ECO:0007669"/>
    <property type="project" value="UniProtKB-UniRule"/>
</dbReference>
<dbReference type="InterPro" id="IPR005478">
    <property type="entry name" value="Transketolase_bac-like"/>
</dbReference>
<accession>A0AAC9AEB5</accession>
<feature type="binding site" evidence="15">
    <location>
        <begin position="114"/>
        <end position="116"/>
    </location>
    <ligand>
        <name>thiamine diphosphate</name>
        <dbReference type="ChEBI" id="CHEBI:58937"/>
    </ligand>
</feature>
<feature type="binding site" evidence="14">
    <location>
        <position position="26"/>
    </location>
    <ligand>
        <name>substrate</name>
    </ligand>
</feature>
<dbReference type="PANTHER" id="PTHR43522:SF2">
    <property type="entry name" value="TRANSKETOLASE 1-RELATED"/>
    <property type="match status" value="1"/>
</dbReference>
<organism evidence="20 21">
    <name type="scientific">Alteromonas mediterranea</name>
    <dbReference type="NCBI Taxonomy" id="314275"/>
    <lineage>
        <taxon>Bacteria</taxon>
        <taxon>Pseudomonadati</taxon>
        <taxon>Pseudomonadota</taxon>
        <taxon>Gammaproteobacteria</taxon>
        <taxon>Alteromonadales</taxon>
        <taxon>Alteromonadaceae</taxon>
        <taxon>Alteromonas/Salinimonas group</taxon>
        <taxon>Alteromonas</taxon>
    </lineage>
</organism>
<feature type="binding site" evidence="14">
    <location>
        <position position="385"/>
    </location>
    <ligand>
        <name>substrate</name>
    </ligand>
</feature>
<dbReference type="Proteomes" id="UP000061468">
    <property type="component" value="Chromosome"/>
</dbReference>
<name>A0AAC9AEB5_9ALTE</name>
<comment type="cofactor">
    <cofactor evidence="1">
        <name>Ca(2+)</name>
        <dbReference type="ChEBI" id="CHEBI:29108"/>
    </cofactor>
</comment>
<feature type="binding site" evidence="14">
    <location>
        <position position="521"/>
    </location>
    <ligand>
        <name>substrate</name>
    </ligand>
</feature>
<feature type="binding site" evidence="14">
    <location>
        <position position="261"/>
    </location>
    <ligand>
        <name>substrate</name>
    </ligand>
</feature>
<keyword evidence="8 18" id="KW-0106">Calcium</keyword>
<dbReference type="FunFam" id="3.40.50.920:FF:000003">
    <property type="entry name" value="Transketolase"/>
    <property type="match status" value="1"/>
</dbReference>
<evidence type="ECO:0000313" key="21">
    <source>
        <dbReference type="Proteomes" id="UP000061468"/>
    </source>
</evidence>
<evidence type="ECO:0000256" key="14">
    <source>
        <dbReference type="PIRSR" id="PIRSR605478-2"/>
    </source>
</evidence>
<reference evidence="20 21" key="1">
    <citation type="submission" date="2015-12" db="EMBL/GenBank/DDBJ databases">
        <title>Intraspecies pangenome expansion in the marine bacterium Alteromonas.</title>
        <authorList>
            <person name="Lopez-Perez M."/>
            <person name="Rodriguez-Valera F."/>
        </authorList>
    </citation>
    <scope>NUCLEOTIDE SEQUENCE [LARGE SCALE GENOMIC DNA]</scope>
    <source>
        <strain evidence="20 21">UM8</strain>
    </source>
</reference>
<dbReference type="GO" id="GO:0005829">
    <property type="term" value="C:cytosol"/>
    <property type="evidence" value="ECO:0007669"/>
    <property type="project" value="TreeGrafter"/>
</dbReference>
<dbReference type="InterPro" id="IPR005475">
    <property type="entry name" value="Transketolase-like_Pyr-bd"/>
</dbReference>
<feature type="binding site" evidence="16">
    <location>
        <position position="155"/>
    </location>
    <ligand>
        <name>Mg(2+)</name>
        <dbReference type="ChEBI" id="CHEBI:18420"/>
    </ligand>
</feature>
<gene>
    <name evidence="20" type="ORF">AV942_19450</name>
</gene>
<feature type="binding site" evidence="16">
    <location>
        <position position="187"/>
    </location>
    <ligand>
        <name>Mg(2+)</name>
        <dbReference type="ChEBI" id="CHEBI:18420"/>
    </ligand>
</feature>
<feature type="binding site" evidence="14">
    <location>
        <position position="358"/>
    </location>
    <ligand>
        <name>substrate</name>
    </ligand>
</feature>
<dbReference type="FunFam" id="3.40.50.970:FF:000004">
    <property type="entry name" value="Transketolase"/>
    <property type="match status" value="1"/>
</dbReference>
<feature type="active site" description="Proton donor" evidence="13">
    <location>
        <position position="412"/>
    </location>
</feature>
<dbReference type="GO" id="GO:0046872">
    <property type="term" value="F:metal ion binding"/>
    <property type="evidence" value="ECO:0007669"/>
    <property type="project" value="UniProtKB-KW"/>
</dbReference>
<dbReference type="InterPro" id="IPR033247">
    <property type="entry name" value="Transketolase_fam"/>
</dbReference>
<keyword evidence="10 15" id="KW-0786">Thiamine pyrophosphate</keyword>
<feature type="binding site" evidence="15">
    <location>
        <position position="66"/>
    </location>
    <ligand>
        <name>thiamine diphosphate</name>
        <dbReference type="ChEBI" id="CHEBI:58937"/>
    </ligand>
</feature>
<protein>
    <recommendedName>
        <fullName evidence="5 12">Transketolase</fullName>
        <ecNumber evidence="5 12">2.2.1.1</ecNumber>
    </recommendedName>
</protein>
<evidence type="ECO:0000256" key="3">
    <source>
        <dbReference type="ARBA" id="ARBA00007131"/>
    </source>
</evidence>
<evidence type="ECO:0000256" key="17">
    <source>
        <dbReference type="PIRSR" id="PIRSR605478-5"/>
    </source>
</evidence>
<dbReference type="NCBIfam" id="TIGR00232">
    <property type="entry name" value="tktlase_bact"/>
    <property type="match status" value="1"/>
</dbReference>
<comment type="cofactor">
    <cofactor evidence="15">
        <name>thiamine diphosphate</name>
        <dbReference type="ChEBI" id="CHEBI:58937"/>
    </cofactor>
    <text evidence="15">Binds 1 thiamine pyrophosphate per subunit. During the reaction, the substrate forms a covalent intermediate with the cofactor.</text>
</comment>
<dbReference type="Pfam" id="PF02779">
    <property type="entry name" value="Transket_pyr"/>
    <property type="match status" value="1"/>
</dbReference>
<feature type="site" description="Important for catalytic activity" evidence="17">
    <location>
        <position position="26"/>
    </location>
</feature>
<comment type="subunit">
    <text evidence="4 18">Homodimer.</text>
</comment>
<evidence type="ECO:0000256" key="5">
    <source>
        <dbReference type="ARBA" id="ARBA00013152"/>
    </source>
</evidence>